<dbReference type="EMBL" id="KZ352272">
    <property type="protein sequence ID" value="PIO62308.1"/>
    <property type="molecule type" value="Genomic_DNA"/>
</dbReference>
<organism evidence="2 3">
    <name type="scientific">Teladorsagia circumcincta</name>
    <name type="common">Brown stomach worm</name>
    <name type="synonym">Ostertagia circumcincta</name>
    <dbReference type="NCBI Taxonomy" id="45464"/>
    <lineage>
        <taxon>Eukaryota</taxon>
        <taxon>Metazoa</taxon>
        <taxon>Ecdysozoa</taxon>
        <taxon>Nematoda</taxon>
        <taxon>Chromadorea</taxon>
        <taxon>Rhabditida</taxon>
        <taxon>Rhabditina</taxon>
        <taxon>Rhabditomorpha</taxon>
        <taxon>Strongyloidea</taxon>
        <taxon>Trichostrongylidae</taxon>
        <taxon>Teladorsagia</taxon>
    </lineage>
</organism>
<feature type="signal peptide" evidence="1">
    <location>
        <begin position="1"/>
        <end position="41"/>
    </location>
</feature>
<reference evidence="2 3" key="1">
    <citation type="submission" date="2015-09" db="EMBL/GenBank/DDBJ databases">
        <title>Draft genome of the parasitic nematode Teladorsagia circumcincta isolate WARC Sus (inbred).</title>
        <authorList>
            <person name="Mitreva M."/>
        </authorList>
    </citation>
    <scope>NUCLEOTIDE SEQUENCE [LARGE SCALE GENOMIC DNA]</scope>
    <source>
        <strain evidence="2 3">S</strain>
    </source>
</reference>
<evidence type="ECO:0000313" key="2">
    <source>
        <dbReference type="EMBL" id="PIO62308.1"/>
    </source>
</evidence>
<sequence>MFLHSIASAGTTPHKRARLRTFRALALVLWFFGLFCSPTSASCSMQPYHLQSNSYSSRQRFSVIVM</sequence>
<protein>
    <recommendedName>
        <fullName evidence="4">G-protein coupled receptors family 1 profile domain-containing protein</fullName>
    </recommendedName>
</protein>
<keyword evidence="1" id="KW-0732">Signal</keyword>
<evidence type="ECO:0000256" key="1">
    <source>
        <dbReference type="SAM" id="SignalP"/>
    </source>
</evidence>
<dbReference type="AlphaFoldDB" id="A0A2G9TWK7"/>
<proteinExistence type="predicted"/>
<feature type="chain" id="PRO_5013567386" description="G-protein coupled receptors family 1 profile domain-containing protein" evidence="1">
    <location>
        <begin position="42"/>
        <end position="66"/>
    </location>
</feature>
<keyword evidence="3" id="KW-1185">Reference proteome</keyword>
<name>A0A2G9TWK7_TELCI</name>
<accession>A0A2G9TWK7</accession>
<gene>
    <name evidence="2" type="ORF">TELCIR_16143</name>
</gene>
<evidence type="ECO:0008006" key="4">
    <source>
        <dbReference type="Google" id="ProtNLM"/>
    </source>
</evidence>
<dbReference type="Proteomes" id="UP000230423">
    <property type="component" value="Unassembled WGS sequence"/>
</dbReference>
<evidence type="ECO:0000313" key="3">
    <source>
        <dbReference type="Proteomes" id="UP000230423"/>
    </source>
</evidence>